<dbReference type="RefSeq" id="WP_042626107.1">
    <property type="nucleotide sequence ID" value="NZ_CP002580.1"/>
</dbReference>
<evidence type="ECO:0000313" key="9">
    <source>
        <dbReference type="EMBL" id="AJK47847.1"/>
    </source>
</evidence>
<evidence type="ECO:0000259" key="8">
    <source>
        <dbReference type="Pfam" id="PF02771"/>
    </source>
</evidence>
<dbReference type="PANTHER" id="PTHR43884:SF20">
    <property type="entry name" value="ACYL-COA DEHYDROGENASE FADE28"/>
    <property type="match status" value="1"/>
</dbReference>
<dbReference type="GO" id="GO:0003995">
    <property type="term" value="F:acyl-CoA dehydrogenase activity"/>
    <property type="evidence" value="ECO:0007669"/>
    <property type="project" value="TreeGrafter"/>
</dbReference>
<name>A0A0B6RRB5_BURPL</name>
<comment type="similarity">
    <text evidence="2">Belongs to the acyl-CoA dehydrogenase family.</text>
</comment>
<dbReference type="SUPFAM" id="SSF56645">
    <property type="entry name" value="Acyl-CoA dehydrogenase NM domain-like"/>
    <property type="match status" value="1"/>
</dbReference>
<dbReference type="Gene3D" id="1.20.140.10">
    <property type="entry name" value="Butyryl-CoA Dehydrogenase, subunit A, domain 3"/>
    <property type="match status" value="1"/>
</dbReference>
<dbReference type="KEGG" id="bgp:BGL_1c33730"/>
<evidence type="ECO:0000256" key="2">
    <source>
        <dbReference type="ARBA" id="ARBA00009347"/>
    </source>
</evidence>
<keyword evidence="5 9" id="KW-0560">Oxidoreductase</keyword>
<evidence type="ECO:0000256" key="3">
    <source>
        <dbReference type="ARBA" id="ARBA00022630"/>
    </source>
</evidence>
<dbReference type="Gene3D" id="2.40.110.10">
    <property type="entry name" value="Butyryl-CoA Dehydrogenase, subunit A, domain 2"/>
    <property type="match status" value="1"/>
</dbReference>
<evidence type="ECO:0000313" key="10">
    <source>
        <dbReference type="Proteomes" id="UP000031838"/>
    </source>
</evidence>
<gene>
    <name evidence="9" type="ORF">BGL_1c33730</name>
</gene>
<evidence type="ECO:0000259" key="7">
    <source>
        <dbReference type="Pfam" id="PF02770"/>
    </source>
</evidence>
<comment type="cofactor">
    <cofactor evidence="1">
        <name>FAD</name>
        <dbReference type="ChEBI" id="CHEBI:57692"/>
    </cofactor>
</comment>
<feature type="domain" description="Acyl-CoA oxidase/dehydrogenase middle" evidence="7">
    <location>
        <begin position="134"/>
        <end position="239"/>
    </location>
</feature>
<dbReference type="InterPro" id="IPR036250">
    <property type="entry name" value="AcylCo_DH-like_C"/>
</dbReference>
<dbReference type="AlphaFoldDB" id="A0A0B6RRB5"/>
<sequence>MDFTHSEDRRMLADSLNRFVDEQYGFAVRERIVAGEAGYSDDLWRRFAGLGVIGALLPEADGGFGGTGFDIAVVFECLGRGLVVEPFLGALMAGRALALGAGRGRGEGEGGDGEGAAAHRERLAALLDGRAVAAFAHTEPGTHYEPHRVATRAVPTAQGWRLDGEKGVVAHGGSATFFVVSARLADADGPAVGSNDGADDDDPTGLALFVVPREAPGVSVRAYPTIDGGRAAEVRFEGVALDAGARLAGDGAELLERVTGLGLLAIGAEAIGAMDVVRAQTIDYLRTRRQFGQPIGGFQALQHRMADLLLEIEQARSAVINAAAALELPRVARERALSAAKYTIGRTGARVAEEAIQLHGGIGMTWELPLAHYAKRLVMIDHALGDEDHHLARYIALGRP</sequence>
<evidence type="ECO:0000256" key="1">
    <source>
        <dbReference type="ARBA" id="ARBA00001974"/>
    </source>
</evidence>
<reference evidence="10" key="1">
    <citation type="submission" date="2011-03" db="EMBL/GenBank/DDBJ databases">
        <authorList>
            <person name="Voget S."/>
            <person name="Streit W.R."/>
            <person name="Jaeger K.E."/>
            <person name="Daniel R."/>
        </authorList>
    </citation>
    <scope>NUCLEOTIDE SEQUENCE [LARGE SCALE GENOMIC DNA]</scope>
    <source>
        <strain evidence="10">PG1</strain>
    </source>
</reference>
<dbReference type="Pfam" id="PF02771">
    <property type="entry name" value="Acyl-CoA_dh_N"/>
    <property type="match status" value="1"/>
</dbReference>
<dbReference type="Proteomes" id="UP000031838">
    <property type="component" value="Chromosome 1"/>
</dbReference>
<dbReference type="GO" id="GO:0050660">
    <property type="term" value="F:flavin adenine dinucleotide binding"/>
    <property type="evidence" value="ECO:0007669"/>
    <property type="project" value="InterPro"/>
</dbReference>
<dbReference type="InterPro" id="IPR013786">
    <property type="entry name" value="AcylCoA_DH/ox_N"/>
</dbReference>
<dbReference type="InterPro" id="IPR009075">
    <property type="entry name" value="AcylCo_DH/oxidase_C"/>
</dbReference>
<feature type="domain" description="Acyl-CoA dehydrogenase/oxidase C-terminal" evidence="6">
    <location>
        <begin position="250"/>
        <end position="377"/>
    </location>
</feature>
<feature type="domain" description="Acyl-CoA dehydrogenase/oxidase N-terminal" evidence="8">
    <location>
        <begin position="6"/>
        <end position="83"/>
    </location>
</feature>
<dbReference type="PANTHER" id="PTHR43884">
    <property type="entry name" value="ACYL-COA DEHYDROGENASE"/>
    <property type="match status" value="1"/>
</dbReference>
<proteinExistence type="inferred from homology"/>
<protein>
    <submittedName>
        <fullName evidence="9">Acyl-CoA dehydrogenase</fullName>
        <ecNumber evidence="9">1.3.99.-</ecNumber>
    </submittedName>
</protein>
<dbReference type="InterPro" id="IPR006091">
    <property type="entry name" value="Acyl-CoA_Oxase/DH_mid-dom"/>
</dbReference>
<accession>A0A0B6RRB5</accession>
<dbReference type="InterPro" id="IPR009100">
    <property type="entry name" value="AcylCoA_DH/oxidase_NM_dom_sf"/>
</dbReference>
<reference evidence="9 10" key="2">
    <citation type="journal article" date="2016" name="Appl. Microbiol. Biotechnol.">
        <title>Mutations improving production and secretion of extracellular lipase by Burkholderia glumae PG1.</title>
        <authorList>
            <person name="Knapp A."/>
            <person name="Voget S."/>
            <person name="Gao R."/>
            <person name="Zaburannyi N."/>
            <person name="Krysciak D."/>
            <person name="Breuer M."/>
            <person name="Hauer B."/>
            <person name="Streit W.R."/>
            <person name="Muller R."/>
            <person name="Daniel R."/>
            <person name="Jaeger K.E."/>
        </authorList>
    </citation>
    <scope>NUCLEOTIDE SEQUENCE [LARGE SCALE GENOMIC DNA]</scope>
    <source>
        <strain evidence="9 10">PG1</strain>
    </source>
</reference>
<evidence type="ECO:0000256" key="4">
    <source>
        <dbReference type="ARBA" id="ARBA00022827"/>
    </source>
</evidence>
<evidence type="ECO:0000256" key="5">
    <source>
        <dbReference type="ARBA" id="ARBA00023002"/>
    </source>
</evidence>
<dbReference type="EC" id="1.3.99.-" evidence="9"/>
<organism evidence="9 10">
    <name type="scientific">Burkholderia plantarii</name>
    <dbReference type="NCBI Taxonomy" id="41899"/>
    <lineage>
        <taxon>Bacteria</taxon>
        <taxon>Pseudomonadati</taxon>
        <taxon>Pseudomonadota</taxon>
        <taxon>Betaproteobacteria</taxon>
        <taxon>Burkholderiales</taxon>
        <taxon>Burkholderiaceae</taxon>
        <taxon>Burkholderia</taxon>
    </lineage>
</organism>
<dbReference type="InterPro" id="IPR046373">
    <property type="entry name" value="Acyl-CoA_Oxase/DH_mid-dom_sf"/>
</dbReference>
<dbReference type="EMBL" id="CP002580">
    <property type="protein sequence ID" value="AJK47847.1"/>
    <property type="molecule type" value="Genomic_DNA"/>
</dbReference>
<dbReference type="SUPFAM" id="SSF47203">
    <property type="entry name" value="Acyl-CoA dehydrogenase C-terminal domain-like"/>
    <property type="match status" value="1"/>
</dbReference>
<keyword evidence="10" id="KW-1185">Reference proteome</keyword>
<dbReference type="HOGENOM" id="CLU_018204_5_2_4"/>
<dbReference type="Gene3D" id="1.10.540.10">
    <property type="entry name" value="Acyl-CoA dehydrogenase/oxidase, N-terminal domain"/>
    <property type="match status" value="1"/>
</dbReference>
<dbReference type="Pfam" id="PF02770">
    <property type="entry name" value="Acyl-CoA_dh_M"/>
    <property type="match status" value="1"/>
</dbReference>
<dbReference type="InterPro" id="IPR037069">
    <property type="entry name" value="AcylCoA_DH/ox_N_sf"/>
</dbReference>
<dbReference type="CDD" id="cd00567">
    <property type="entry name" value="ACAD"/>
    <property type="match status" value="1"/>
</dbReference>
<keyword evidence="3" id="KW-0285">Flavoprotein</keyword>
<dbReference type="Pfam" id="PF00441">
    <property type="entry name" value="Acyl-CoA_dh_1"/>
    <property type="match status" value="1"/>
</dbReference>
<keyword evidence="4" id="KW-0274">FAD</keyword>
<evidence type="ECO:0000259" key="6">
    <source>
        <dbReference type="Pfam" id="PF00441"/>
    </source>
</evidence>